<name>A0ABR1QNB4_9PEZI</name>
<reference evidence="2 3" key="1">
    <citation type="submission" date="2023-01" db="EMBL/GenBank/DDBJ databases">
        <title>Analysis of 21 Apiospora genomes using comparative genomics revels a genus with tremendous synthesis potential of carbohydrate active enzymes and secondary metabolites.</title>
        <authorList>
            <person name="Sorensen T."/>
        </authorList>
    </citation>
    <scope>NUCLEOTIDE SEQUENCE [LARGE SCALE GENOMIC DNA]</scope>
    <source>
        <strain evidence="2 3">CBS 24483</strain>
    </source>
</reference>
<proteinExistence type="predicted"/>
<comment type="caution">
    <text evidence="2">The sequence shown here is derived from an EMBL/GenBank/DDBJ whole genome shotgun (WGS) entry which is preliminary data.</text>
</comment>
<dbReference type="EMBL" id="JAQQWE010000003">
    <property type="protein sequence ID" value="KAK7959840.1"/>
    <property type="molecule type" value="Genomic_DNA"/>
</dbReference>
<organism evidence="2 3">
    <name type="scientific">Apiospora aurea</name>
    <dbReference type="NCBI Taxonomy" id="335848"/>
    <lineage>
        <taxon>Eukaryota</taxon>
        <taxon>Fungi</taxon>
        <taxon>Dikarya</taxon>
        <taxon>Ascomycota</taxon>
        <taxon>Pezizomycotina</taxon>
        <taxon>Sordariomycetes</taxon>
        <taxon>Xylariomycetidae</taxon>
        <taxon>Amphisphaeriales</taxon>
        <taxon>Apiosporaceae</taxon>
        <taxon>Apiospora</taxon>
    </lineage>
</organism>
<feature type="compositionally biased region" description="Acidic residues" evidence="1">
    <location>
        <begin position="120"/>
        <end position="135"/>
    </location>
</feature>
<gene>
    <name evidence="2" type="ORF">PG986_004694</name>
</gene>
<dbReference type="Proteomes" id="UP001391051">
    <property type="component" value="Unassembled WGS sequence"/>
</dbReference>
<dbReference type="GeneID" id="92073978"/>
<evidence type="ECO:0000313" key="2">
    <source>
        <dbReference type="EMBL" id="KAK7959840.1"/>
    </source>
</evidence>
<sequence>MFYIQHTWLSICIRREILENCDPYPDEEGGGTDEGSCEESFWDVDWEYIRDLCRQSQYHYDEGTSGLLLKWLPDELQRLVCRAEERLARFRYQDPLKSMDPTYLLELESVWRTRDSHQEVEDELGVPGDEGDDSETATGGTENSSEDNTINSGVKDGSKK</sequence>
<dbReference type="RefSeq" id="XP_066703543.1">
    <property type="nucleotide sequence ID" value="XM_066840916.1"/>
</dbReference>
<evidence type="ECO:0000256" key="1">
    <source>
        <dbReference type="SAM" id="MobiDB-lite"/>
    </source>
</evidence>
<accession>A0ABR1QNB4</accession>
<feature type="compositionally biased region" description="Polar residues" evidence="1">
    <location>
        <begin position="136"/>
        <end position="152"/>
    </location>
</feature>
<feature type="region of interest" description="Disordered" evidence="1">
    <location>
        <begin position="116"/>
        <end position="160"/>
    </location>
</feature>
<keyword evidence="3" id="KW-1185">Reference proteome</keyword>
<protein>
    <submittedName>
        <fullName evidence="2">Uncharacterized protein</fullName>
    </submittedName>
</protein>
<evidence type="ECO:0000313" key="3">
    <source>
        <dbReference type="Proteomes" id="UP001391051"/>
    </source>
</evidence>